<proteinExistence type="predicted"/>
<dbReference type="EMBL" id="CP138348">
    <property type="protein sequence ID" value="WPF88634.1"/>
    <property type="molecule type" value="Genomic_DNA"/>
</dbReference>
<dbReference type="SUPFAM" id="SSF52540">
    <property type="entry name" value="P-loop containing nucleoside triphosphate hydrolases"/>
    <property type="match status" value="1"/>
</dbReference>
<evidence type="ECO:0008006" key="2">
    <source>
        <dbReference type="Google" id="ProtNLM"/>
    </source>
</evidence>
<dbReference type="AlphaFoldDB" id="A0AAF0ZCV1"/>
<dbReference type="Gene3D" id="3.40.50.300">
    <property type="entry name" value="P-loop containing nucleotide triphosphate hydrolases"/>
    <property type="match status" value="1"/>
</dbReference>
<gene>
    <name evidence="1" type="ORF">SAY89_17875</name>
</gene>
<name>A0AAF0ZCV1_9CHRO</name>
<dbReference type="RefSeq" id="WP_320001553.1">
    <property type="nucleotide sequence ID" value="NZ_CP138348.1"/>
</dbReference>
<dbReference type="InterPro" id="IPR027417">
    <property type="entry name" value="P-loop_NTPase"/>
</dbReference>
<evidence type="ECO:0000313" key="1">
    <source>
        <dbReference type="EMBL" id="WPF88634.1"/>
    </source>
</evidence>
<sequence>MNNPKLANYFTLERRYTRSINLERDFDDQEALKGYILTDKAIDVLGRILQGLTKESNSNCWTLTGVYGTGKSAFCHYLGCLLSPKKSNIYKSSFSIIESISKVNNELIKDYEQLINNLPRQGFIRAIAVSQRESITNTIIRALSIGLKNFKLKNNSHFQEQLESFNELIKQGKNVKNSAIISLIKEIISQAKTDLIFIIDELGKNLEYAVYNQGAEDVYLLQQLAELEPINGNRVYILGILHQAFTEYGQRLGKIQRNEWAKIQGRFEDIPFTESVAQMMRLMGEAINIGKEIKNVDGDRQEARGKRQEGFFQDSSYSLFNYDRIVDYSQQWFDSLYQTLSVEKIDKSILENIYPLHPLTALVLPTLCMRYAQNDRTLFTFITSDEPFSLKNFLTETVILSEGIKDTGEGRQQATGNRQQEFLKDSNCDFVKYSLPTLKLDRVYDYFIESAGMGLTSRPNLQRWIEIHDLIADSKSLDEDSLRVLKVIGILNLVTITGITKATRQLVAYGLCDLPQEEEVNYWQEKIDGLLKGGIITYRRQIDELRIWQGSDFNVDQELESYQDSESLVKLLSELRPLKPMVAQRHSYQTGTLRYFERHYLDSFSLLDNKGFKPLVKCDSDTADGYLGYWLDDDIPSSFPSSTVDGLPVIIITASNLPILRLRVREFSALNWLDKTAKELQADGVARKEVRYRLAEAERFLDDTLANVFDVREENNQCWIQGELVNISSISQLNFRISRICEQVYSKSPILWNELINRRNLTAQGMMARRQLISAMVNNSTMPKLGLTGYGPEVTMYFSLLQETGIHRIGEGLKDIGEGRQQLFSLNTSLVSGENKTSEDSQIAPPDTRITKLTENNEEEWGFYPPISRDNPNVTDIWSAIASFCTSATEKPENISKLYQLLSKPPYGVKEGIIPVILASVLLYYREEVGVYQDGTFVPVLGEEHFELLVKNPERYGVKYFAIEGLRGEIFKELETILSNSQLKDNSQVRNATLLSVVTPLYQFVKKLPRYTQQTKNLSKTALQILHSLQQTVEPDELLFSALPSACGLSSISFTSPPSQEVTQIFKTTLIKGLREINQAYDTLLNHCQSLLNTAFGVEGDKLRANLRLRGYNLKDKCVERSLKRFTQAIIDDSQNDSQWLSAVVMVIADKPAESWSDEDAIAFEVKLADIVRKFENLEAIQTEVNSQGIQEGVTARRITVTRDDGKETLRMVWIDDTREKEAEELVNQILTQLKGCDRKLREAVLAKLTEKILN</sequence>
<accession>A0AAF0ZCV1</accession>
<protein>
    <recommendedName>
        <fullName evidence="2">ATP-binding protein</fullName>
    </recommendedName>
</protein>
<organism evidence="1">
    <name type="scientific">Cyanobacterium aponinum AL20115</name>
    <dbReference type="NCBI Taxonomy" id="3090662"/>
    <lineage>
        <taxon>Bacteria</taxon>
        <taxon>Bacillati</taxon>
        <taxon>Cyanobacteriota</taxon>
        <taxon>Cyanophyceae</taxon>
        <taxon>Oscillatoriophycideae</taxon>
        <taxon>Chroococcales</taxon>
        <taxon>Geminocystaceae</taxon>
        <taxon>Cyanobacterium</taxon>
    </lineage>
</organism>
<reference evidence="1" key="1">
    <citation type="submission" date="2023-11" db="EMBL/GenBank/DDBJ databases">
        <title>Genome sequence of Cyanobacterium aponinum BCRC AL20115.</title>
        <authorList>
            <person name="Chang H.-Y."/>
            <person name="Lin K.-M."/>
            <person name="Hsueh H.-T."/>
            <person name="Chu H.-A."/>
            <person name="Kuo C.-H."/>
        </authorList>
    </citation>
    <scope>NUCLEOTIDE SEQUENCE</scope>
    <source>
        <strain evidence="1">AL20115</strain>
    </source>
</reference>